<comment type="caution">
    <text evidence="1">The sequence shown here is derived from an EMBL/GenBank/DDBJ whole genome shotgun (WGS) entry which is preliminary data.</text>
</comment>
<evidence type="ECO:0000313" key="1">
    <source>
        <dbReference type="EMBL" id="OIT26685.1"/>
    </source>
</evidence>
<dbReference type="Gramene" id="OIT26685">
    <property type="protein sequence ID" value="OIT26685"/>
    <property type="gene ID" value="A4A49_34715"/>
</dbReference>
<accession>A0A1J6K9G4</accession>
<proteinExistence type="predicted"/>
<dbReference type="Proteomes" id="UP000187609">
    <property type="component" value="Unassembled WGS sequence"/>
</dbReference>
<reference evidence="1" key="1">
    <citation type="submission" date="2016-11" db="EMBL/GenBank/DDBJ databases">
        <title>The genome of Nicotiana attenuata.</title>
        <authorList>
            <person name="Xu S."/>
            <person name="Brockmoeller T."/>
            <person name="Gaquerel E."/>
            <person name="Navarro A."/>
            <person name="Kuhl H."/>
            <person name="Gase K."/>
            <person name="Ling Z."/>
            <person name="Zhou W."/>
            <person name="Kreitzer C."/>
            <person name="Stanke M."/>
            <person name="Tang H."/>
            <person name="Lyons E."/>
            <person name="Pandey P."/>
            <person name="Pandey S.P."/>
            <person name="Timmermann B."/>
            <person name="Baldwin I.T."/>
        </authorList>
    </citation>
    <scope>NUCLEOTIDE SEQUENCE [LARGE SCALE GENOMIC DNA]</scope>
    <source>
        <strain evidence="1">UT</strain>
    </source>
</reference>
<name>A0A1J6K9G4_NICAT</name>
<sequence>MDLNPMNFGRNSNRKPTIVSRRATETEIRTTTFDDLEAYRKTRAKPQKMKSMDIIQNMLLRFYSFPVLSLWCVSGMVDFCEREEE</sequence>
<dbReference type="EMBL" id="MJEQ01002707">
    <property type="protein sequence ID" value="OIT26685.1"/>
    <property type="molecule type" value="Genomic_DNA"/>
</dbReference>
<protein>
    <submittedName>
        <fullName evidence="1">Uncharacterized protein</fullName>
    </submittedName>
</protein>
<evidence type="ECO:0000313" key="2">
    <source>
        <dbReference type="Proteomes" id="UP000187609"/>
    </source>
</evidence>
<organism evidence="1 2">
    <name type="scientific">Nicotiana attenuata</name>
    <name type="common">Coyote tobacco</name>
    <dbReference type="NCBI Taxonomy" id="49451"/>
    <lineage>
        <taxon>Eukaryota</taxon>
        <taxon>Viridiplantae</taxon>
        <taxon>Streptophyta</taxon>
        <taxon>Embryophyta</taxon>
        <taxon>Tracheophyta</taxon>
        <taxon>Spermatophyta</taxon>
        <taxon>Magnoliopsida</taxon>
        <taxon>eudicotyledons</taxon>
        <taxon>Gunneridae</taxon>
        <taxon>Pentapetalae</taxon>
        <taxon>asterids</taxon>
        <taxon>lamiids</taxon>
        <taxon>Solanales</taxon>
        <taxon>Solanaceae</taxon>
        <taxon>Nicotianoideae</taxon>
        <taxon>Nicotianeae</taxon>
        <taxon>Nicotiana</taxon>
    </lineage>
</organism>
<gene>
    <name evidence="1" type="ORF">A4A49_34715</name>
</gene>
<dbReference type="AlphaFoldDB" id="A0A1J6K9G4"/>
<keyword evidence="2" id="KW-1185">Reference proteome</keyword>